<evidence type="ECO:0000313" key="3">
    <source>
        <dbReference type="Proteomes" id="UP000887567"/>
    </source>
</evidence>
<dbReference type="GeneID" id="110243879"/>
<keyword evidence="1" id="KW-0472">Membrane</keyword>
<dbReference type="Proteomes" id="UP000887567">
    <property type="component" value="Unplaced"/>
</dbReference>
<dbReference type="RefSeq" id="XP_020905691.1">
    <property type="nucleotide sequence ID" value="XM_021050032.1"/>
</dbReference>
<evidence type="ECO:0008006" key="4">
    <source>
        <dbReference type="Google" id="ProtNLM"/>
    </source>
</evidence>
<proteinExistence type="predicted"/>
<sequence length="78" mass="8334">MSSEDQKEKEKGAFEKLQIPYDPDCVSCRVVGSLTLYGAGILVLTNVKKLPESNKAGKIAMGLFGIGLLGAGTMRIFV</sequence>
<evidence type="ECO:0000256" key="1">
    <source>
        <dbReference type="SAM" id="Phobius"/>
    </source>
</evidence>
<protein>
    <recommendedName>
        <fullName evidence="4">DUF4536 domain-containing protein</fullName>
    </recommendedName>
</protein>
<accession>A0A913XKC9</accession>
<dbReference type="KEGG" id="epa:110243879"/>
<keyword evidence="3" id="KW-1185">Reference proteome</keyword>
<feature type="transmembrane region" description="Helical" evidence="1">
    <location>
        <begin position="59"/>
        <end position="77"/>
    </location>
</feature>
<feature type="transmembrane region" description="Helical" evidence="1">
    <location>
        <begin position="30"/>
        <end position="47"/>
    </location>
</feature>
<reference evidence="2" key="1">
    <citation type="submission" date="2022-11" db="UniProtKB">
        <authorList>
            <consortium name="EnsemblMetazoa"/>
        </authorList>
    </citation>
    <scope>IDENTIFICATION</scope>
</reference>
<dbReference type="EnsemblMetazoa" id="XM_021050032.1">
    <property type="protein sequence ID" value="XP_020905691.1"/>
    <property type="gene ID" value="LOC110243879"/>
</dbReference>
<dbReference type="OrthoDB" id="5985171at2759"/>
<evidence type="ECO:0000313" key="2">
    <source>
        <dbReference type="EnsemblMetazoa" id="XP_020905691.1"/>
    </source>
</evidence>
<keyword evidence="1" id="KW-1133">Transmembrane helix</keyword>
<dbReference type="AlphaFoldDB" id="A0A913XKC9"/>
<organism evidence="2 3">
    <name type="scientific">Exaiptasia diaphana</name>
    <name type="common">Tropical sea anemone</name>
    <name type="synonym">Aiptasia pulchella</name>
    <dbReference type="NCBI Taxonomy" id="2652724"/>
    <lineage>
        <taxon>Eukaryota</taxon>
        <taxon>Metazoa</taxon>
        <taxon>Cnidaria</taxon>
        <taxon>Anthozoa</taxon>
        <taxon>Hexacorallia</taxon>
        <taxon>Actiniaria</taxon>
        <taxon>Aiptasiidae</taxon>
        <taxon>Exaiptasia</taxon>
    </lineage>
</organism>
<name>A0A913XKC9_EXADI</name>
<keyword evidence="1" id="KW-0812">Transmembrane</keyword>